<protein>
    <submittedName>
        <fullName evidence="1">Uncharacterized protein</fullName>
    </submittedName>
</protein>
<name>A0A5C6PQ40_9TELE</name>
<accession>A0A5C6PQ40</accession>
<sequence length="60" mass="6473">MADKSVPNKVSNANMETRERSWRLVVNTGSASLGSGSLKGRSCLTLKDFSSDEIKSLLLS</sequence>
<gene>
    <name evidence="1" type="ORF">D4764_01G0008210</name>
</gene>
<organism evidence="1 2">
    <name type="scientific">Takifugu flavidus</name>
    <name type="common">sansaifugu</name>
    <dbReference type="NCBI Taxonomy" id="433684"/>
    <lineage>
        <taxon>Eukaryota</taxon>
        <taxon>Metazoa</taxon>
        <taxon>Chordata</taxon>
        <taxon>Craniata</taxon>
        <taxon>Vertebrata</taxon>
        <taxon>Euteleostomi</taxon>
        <taxon>Actinopterygii</taxon>
        <taxon>Neopterygii</taxon>
        <taxon>Teleostei</taxon>
        <taxon>Neoteleostei</taxon>
        <taxon>Acanthomorphata</taxon>
        <taxon>Eupercaria</taxon>
        <taxon>Tetraodontiformes</taxon>
        <taxon>Tetradontoidea</taxon>
        <taxon>Tetraodontidae</taxon>
        <taxon>Takifugu</taxon>
    </lineage>
</organism>
<proteinExistence type="predicted"/>
<reference evidence="1 2" key="1">
    <citation type="submission" date="2019-04" db="EMBL/GenBank/DDBJ databases">
        <title>Chromosome genome assembly for Takifugu flavidus.</title>
        <authorList>
            <person name="Xiao S."/>
        </authorList>
    </citation>
    <scope>NUCLEOTIDE SEQUENCE [LARGE SCALE GENOMIC DNA]</scope>
    <source>
        <strain evidence="1">HTHZ2018</strain>
        <tissue evidence="1">Muscle</tissue>
    </source>
</reference>
<dbReference type="AlphaFoldDB" id="A0A5C6PQ40"/>
<dbReference type="Proteomes" id="UP000324091">
    <property type="component" value="Chromosome 1"/>
</dbReference>
<comment type="caution">
    <text evidence="1">The sequence shown here is derived from an EMBL/GenBank/DDBJ whole genome shotgun (WGS) entry which is preliminary data.</text>
</comment>
<dbReference type="EMBL" id="RHFK02000001">
    <property type="protein sequence ID" value="TWW81006.1"/>
    <property type="molecule type" value="Genomic_DNA"/>
</dbReference>
<keyword evidence="2" id="KW-1185">Reference proteome</keyword>
<evidence type="ECO:0000313" key="1">
    <source>
        <dbReference type="EMBL" id="TWW81006.1"/>
    </source>
</evidence>
<evidence type="ECO:0000313" key="2">
    <source>
        <dbReference type="Proteomes" id="UP000324091"/>
    </source>
</evidence>